<name>A0A225ADK1_TALAT</name>
<feature type="domain" description="Amidase" evidence="1">
    <location>
        <begin position="189"/>
        <end position="262"/>
    </location>
</feature>
<dbReference type="GeneID" id="31006123"/>
<protein>
    <recommendedName>
        <fullName evidence="1">Amidase domain-containing protein</fullName>
    </recommendedName>
</protein>
<dbReference type="RefSeq" id="XP_020118651.1">
    <property type="nucleotide sequence ID" value="XM_020268682.1"/>
</dbReference>
<dbReference type="STRING" id="1441469.A0A225ADK1"/>
<dbReference type="InterPro" id="IPR036928">
    <property type="entry name" value="AS_sf"/>
</dbReference>
<evidence type="ECO:0000313" key="3">
    <source>
        <dbReference type="Proteomes" id="UP000214365"/>
    </source>
</evidence>
<keyword evidence="3" id="KW-1185">Reference proteome</keyword>
<dbReference type="PANTHER" id="PTHR46310:SF7">
    <property type="entry name" value="AMIDASE 1"/>
    <property type="match status" value="1"/>
</dbReference>
<dbReference type="PANTHER" id="PTHR46310">
    <property type="entry name" value="AMIDASE 1"/>
    <property type="match status" value="1"/>
</dbReference>
<dbReference type="Gene3D" id="3.90.1300.10">
    <property type="entry name" value="Amidase signature (AS) domain"/>
    <property type="match status" value="2"/>
</dbReference>
<evidence type="ECO:0000259" key="1">
    <source>
        <dbReference type="Pfam" id="PF01425"/>
    </source>
</evidence>
<reference evidence="2 3" key="1">
    <citation type="submission" date="2015-06" db="EMBL/GenBank/DDBJ databases">
        <title>Talaromyces atroroseus IBT 11181 draft genome.</title>
        <authorList>
            <person name="Rasmussen K.B."/>
            <person name="Rasmussen S."/>
            <person name="Petersen B."/>
            <person name="Sicheritz-Ponten T."/>
            <person name="Mortensen U.H."/>
            <person name="Thrane U."/>
        </authorList>
    </citation>
    <scope>NUCLEOTIDE SEQUENCE [LARGE SCALE GENOMIC DNA]</scope>
    <source>
        <strain evidence="2 3">IBT 11181</strain>
    </source>
</reference>
<dbReference type="InterPro" id="IPR023631">
    <property type="entry name" value="Amidase_dom"/>
</dbReference>
<comment type="caution">
    <text evidence="2">The sequence shown here is derived from an EMBL/GenBank/DDBJ whole genome shotgun (WGS) entry which is preliminary data.</text>
</comment>
<dbReference type="OrthoDB" id="4347796at2759"/>
<dbReference type="AlphaFoldDB" id="A0A225ADK1"/>
<gene>
    <name evidence="2" type="ORF">UA08_06367</name>
</gene>
<organism evidence="2 3">
    <name type="scientific">Talaromyces atroroseus</name>
    <dbReference type="NCBI Taxonomy" id="1441469"/>
    <lineage>
        <taxon>Eukaryota</taxon>
        <taxon>Fungi</taxon>
        <taxon>Dikarya</taxon>
        <taxon>Ascomycota</taxon>
        <taxon>Pezizomycotina</taxon>
        <taxon>Eurotiomycetes</taxon>
        <taxon>Eurotiomycetidae</taxon>
        <taxon>Eurotiales</taxon>
        <taxon>Trichocomaceae</taxon>
        <taxon>Talaromyces</taxon>
        <taxon>Talaromyces sect. Trachyspermi</taxon>
    </lineage>
</organism>
<proteinExistence type="predicted"/>
<sequence>MSSLEANAIAEGHFLGAEVCGGYHDCDDVFDEAFLHTVVFNGNEIGEVEYADEAREYLRQLGNEETLFVSSPELLPGPYALVGGELRDVWKLVDDTNGTCMTTLESQSDPSKAAQSFQLRSTNNQFLSFALRSRIQSKALFTSPLAGLRIIIKDNIHLKGVKTSLGNRAFYDTHHRILVLININRLESSSSGSASAITAYECLDIAIGTDTWGSVTRPALWCGCFGLRPSLGSVSVQGVEPYVQSWDIPGILARDLQQCKDFANGWLIKDVLETNPKPFSSIIWPTDFWSIVEPEQVEIARDFMKTAESTLGVQCEPVSFEGLWEKSPPAQSKGLSLLEFIHPVRRSKLKRYSLTEYRLGNGFREKYLKQFNRAPYSTPPNQRLWSFGKVLSGKHANALVILPIESMTPRYRDQPPAFKRPPQDGINTLALAPVLKSPVLAVPIAQIPYHSKVTGCEEMLPFAVALMSPPEHLPDEKGILEVKIIRAQSSCLTLHGYPHLAQARSLNVSNKSTVKSLPQSKEQCFTWGERHSMTPRNPTVCATNRTRESKFNECGFQIIQLNSQLSYDEFWDNAKVKQIYIEEVKEALKKELGAKYVHVLDYAVRERDESFPVSTGEEYKYDQPTSLAHIEGERIIKVLFGERAEEVLKGPLNDWPLGLCDARSVDFQNDTMPGDIVFDDFYTENLQVLYNPSYKWYYLPDQNTWEASIFKSADSWEGEAAACIHSGFYNPNAKDVGDISQARAHML</sequence>
<dbReference type="Proteomes" id="UP000214365">
    <property type="component" value="Unassembled WGS sequence"/>
</dbReference>
<dbReference type="EMBL" id="LFMY01000009">
    <property type="protein sequence ID" value="OKL58530.1"/>
    <property type="molecule type" value="Genomic_DNA"/>
</dbReference>
<dbReference type="SUPFAM" id="SSF75304">
    <property type="entry name" value="Amidase signature (AS) enzymes"/>
    <property type="match status" value="1"/>
</dbReference>
<accession>A0A225ADK1</accession>
<evidence type="ECO:0000313" key="2">
    <source>
        <dbReference type="EMBL" id="OKL58530.1"/>
    </source>
</evidence>
<dbReference type="Pfam" id="PF01425">
    <property type="entry name" value="Amidase"/>
    <property type="match status" value="1"/>
</dbReference>